<dbReference type="Proteomes" id="UP000663722">
    <property type="component" value="Chromosome"/>
</dbReference>
<organism evidence="1 2">
    <name type="scientific">Desulfonema magnum</name>
    <dbReference type="NCBI Taxonomy" id="45655"/>
    <lineage>
        <taxon>Bacteria</taxon>
        <taxon>Pseudomonadati</taxon>
        <taxon>Thermodesulfobacteriota</taxon>
        <taxon>Desulfobacteria</taxon>
        <taxon>Desulfobacterales</taxon>
        <taxon>Desulfococcaceae</taxon>
        <taxon>Desulfonema</taxon>
    </lineage>
</organism>
<dbReference type="EMBL" id="CP061800">
    <property type="protein sequence ID" value="QTA90186.1"/>
    <property type="molecule type" value="Genomic_DNA"/>
</dbReference>
<gene>
    <name evidence="1" type="ORF">dnm_062470</name>
</gene>
<protein>
    <submittedName>
        <fullName evidence="1">Uncharacterized protein</fullName>
    </submittedName>
</protein>
<reference evidence="1" key="1">
    <citation type="journal article" date="2021" name="Microb. Physiol.">
        <title>Proteogenomic Insights into the Physiology of Marine, Sulfate-Reducing, Filamentous Desulfonema limicola and Desulfonema magnum.</title>
        <authorList>
            <person name="Schnaars V."/>
            <person name="Wohlbrand L."/>
            <person name="Scheve S."/>
            <person name="Hinrichs C."/>
            <person name="Reinhardt R."/>
            <person name="Rabus R."/>
        </authorList>
    </citation>
    <scope>NUCLEOTIDE SEQUENCE</scope>
    <source>
        <strain evidence="1">4be13</strain>
    </source>
</reference>
<proteinExistence type="predicted"/>
<dbReference type="AlphaFoldDB" id="A0A975BRA2"/>
<evidence type="ECO:0000313" key="2">
    <source>
        <dbReference type="Proteomes" id="UP000663722"/>
    </source>
</evidence>
<accession>A0A975BRA2</accession>
<dbReference type="KEGG" id="dmm:dnm_062470"/>
<sequence length="51" mass="5816">MIFYFRFFSDMIFAAAEKMRKTNFPVGKFAAATSELVSVFKGHMAGMRLIC</sequence>
<keyword evidence="2" id="KW-1185">Reference proteome</keyword>
<name>A0A975BRA2_9BACT</name>
<evidence type="ECO:0000313" key="1">
    <source>
        <dbReference type="EMBL" id="QTA90186.1"/>
    </source>
</evidence>